<keyword evidence="2 5" id="KW-0812">Transmembrane</keyword>
<comment type="subcellular location">
    <subcellularLocation>
        <location evidence="1">Cell membrane</location>
        <topology evidence="1">Multi-pass membrane protein</topology>
    </subcellularLocation>
</comment>
<feature type="transmembrane region" description="Helical" evidence="5">
    <location>
        <begin position="410"/>
        <end position="430"/>
    </location>
</feature>
<feature type="transmembrane region" description="Helical" evidence="5">
    <location>
        <begin position="114"/>
        <end position="132"/>
    </location>
</feature>
<dbReference type="PROSITE" id="PS50850">
    <property type="entry name" value="MFS"/>
    <property type="match status" value="1"/>
</dbReference>
<feature type="transmembrane region" description="Helical" evidence="5">
    <location>
        <begin position="209"/>
        <end position="232"/>
    </location>
</feature>
<reference evidence="7 8" key="1">
    <citation type="journal article" date="2015" name="Stand. Genomic Sci.">
        <title>Genomic Encyclopedia of Bacterial and Archaeal Type Strains, Phase III: the genomes of soil and plant-associated and newly described type strains.</title>
        <authorList>
            <person name="Whitman W.B."/>
            <person name="Woyke T."/>
            <person name="Klenk H.P."/>
            <person name="Zhou Y."/>
            <person name="Lilburn T.G."/>
            <person name="Beck B.J."/>
            <person name="De Vos P."/>
            <person name="Vandamme P."/>
            <person name="Eisen J.A."/>
            <person name="Garrity G."/>
            <person name="Hugenholtz P."/>
            <person name="Kyrpides N.C."/>
        </authorList>
    </citation>
    <scope>NUCLEOTIDE SEQUENCE [LARGE SCALE GENOMIC DNA]</scope>
    <source>
        <strain evidence="7 8">VKM Ac-2538</strain>
    </source>
</reference>
<sequence>MSSTEVSSRARLFHGAHLPLVLGVVSLVTLGAFENRAVGTALPTMVREFDALGSFGLANAAPNAGYLVSLAVAGLWADRRGPIPALRAGAITFGLAQLLVGTAQGMPMVVAGRLLSGLAEGLLDVALMVLVARALPAVLRPRMFSLFAAMWILPSVLGPLLTGVITEQFGWRWVFLGALALLVPSWLLLQPAMRQSASTPAPERSPEDAAELVASRAALPWAFGASVALFTMTLAGDQLEAHPLIAGLAIPISLAVLAAAAVRVMPRGTFTARRGFPAVVAVRGLGGAAFAGAGAYLPLLLTLQHDFSPSRAGVTLSITGVSWAFGSWLQGRDHRMPRTSVLRIGLALMAVGLAGTSLLAWTDTTTWAGLAGWTVAGIGMGLSTSSLSVLTLDLSDANNSGRNSSAAQMASTMSIATALAVSGTLLALNAAHPTRWVFGTIIAASAALALAGLLTSARVRPAS</sequence>
<evidence type="ECO:0000256" key="5">
    <source>
        <dbReference type="SAM" id="Phobius"/>
    </source>
</evidence>
<feature type="domain" description="Major facilitator superfamily (MFS) profile" evidence="6">
    <location>
        <begin position="20"/>
        <end position="463"/>
    </location>
</feature>
<dbReference type="PANTHER" id="PTHR23501">
    <property type="entry name" value="MAJOR FACILITATOR SUPERFAMILY"/>
    <property type="match status" value="1"/>
</dbReference>
<dbReference type="Proteomes" id="UP000295818">
    <property type="component" value="Unassembled WGS sequence"/>
</dbReference>
<dbReference type="RefSeq" id="WP_132193405.1">
    <property type="nucleotide sequence ID" value="NZ_SLWM01000018.1"/>
</dbReference>
<dbReference type="InterPro" id="IPR020846">
    <property type="entry name" value="MFS_dom"/>
</dbReference>
<feature type="transmembrane region" description="Helical" evidence="5">
    <location>
        <begin position="144"/>
        <end position="165"/>
    </location>
</feature>
<evidence type="ECO:0000256" key="4">
    <source>
        <dbReference type="ARBA" id="ARBA00023136"/>
    </source>
</evidence>
<feature type="transmembrane region" description="Helical" evidence="5">
    <location>
        <begin position="171"/>
        <end position="189"/>
    </location>
</feature>
<protein>
    <submittedName>
        <fullName evidence="7">MFS transporter</fullName>
    </submittedName>
</protein>
<feature type="transmembrane region" description="Helical" evidence="5">
    <location>
        <begin position="276"/>
        <end position="299"/>
    </location>
</feature>
<evidence type="ECO:0000259" key="6">
    <source>
        <dbReference type="PROSITE" id="PS50850"/>
    </source>
</evidence>
<keyword evidence="4 5" id="KW-0472">Membrane</keyword>
<comment type="caution">
    <text evidence="7">The sequence shown here is derived from an EMBL/GenBank/DDBJ whole genome shotgun (WGS) entry which is preliminary data.</text>
</comment>
<keyword evidence="8" id="KW-1185">Reference proteome</keyword>
<proteinExistence type="predicted"/>
<evidence type="ECO:0000256" key="2">
    <source>
        <dbReference type="ARBA" id="ARBA00022692"/>
    </source>
</evidence>
<evidence type="ECO:0000313" key="8">
    <source>
        <dbReference type="Proteomes" id="UP000295818"/>
    </source>
</evidence>
<dbReference type="SUPFAM" id="SSF103473">
    <property type="entry name" value="MFS general substrate transporter"/>
    <property type="match status" value="1"/>
</dbReference>
<feature type="transmembrane region" description="Helical" evidence="5">
    <location>
        <begin position="88"/>
        <end position="108"/>
    </location>
</feature>
<evidence type="ECO:0000313" key="7">
    <source>
        <dbReference type="EMBL" id="TCO15479.1"/>
    </source>
</evidence>
<feature type="transmembrane region" description="Helical" evidence="5">
    <location>
        <begin position="436"/>
        <end position="457"/>
    </location>
</feature>
<dbReference type="EMBL" id="SLWM01000018">
    <property type="protein sequence ID" value="TCO15479.1"/>
    <property type="molecule type" value="Genomic_DNA"/>
</dbReference>
<keyword evidence="3 5" id="KW-1133">Transmembrane helix</keyword>
<feature type="transmembrane region" description="Helical" evidence="5">
    <location>
        <begin position="12"/>
        <end position="33"/>
    </location>
</feature>
<dbReference type="PANTHER" id="PTHR23501:SF154">
    <property type="entry name" value="MULTIDRUG-EFFLUX TRANSPORTER RV1634-RELATED"/>
    <property type="match status" value="1"/>
</dbReference>
<evidence type="ECO:0000256" key="3">
    <source>
        <dbReference type="ARBA" id="ARBA00022989"/>
    </source>
</evidence>
<dbReference type="InterPro" id="IPR011701">
    <property type="entry name" value="MFS"/>
</dbReference>
<name>A0ABY2BDT6_9ACTN</name>
<dbReference type="Gene3D" id="1.20.1250.20">
    <property type="entry name" value="MFS general substrate transporter like domains"/>
    <property type="match status" value="2"/>
</dbReference>
<feature type="transmembrane region" description="Helical" evidence="5">
    <location>
        <begin position="367"/>
        <end position="390"/>
    </location>
</feature>
<dbReference type="InterPro" id="IPR036259">
    <property type="entry name" value="MFS_trans_sf"/>
</dbReference>
<feature type="transmembrane region" description="Helical" evidence="5">
    <location>
        <begin position="53"/>
        <end position="76"/>
    </location>
</feature>
<feature type="transmembrane region" description="Helical" evidence="5">
    <location>
        <begin position="244"/>
        <end position="264"/>
    </location>
</feature>
<feature type="transmembrane region" description="Helical" evidence="5">
    <location>
        <begin position="341"/>
        <end position="361"/>
    </location>
</feature>
<accession>A0ABY2BDT6</accession>
<organism evidence="7 8">
    <name type="scientific">Kribbella orskensis</name>
    <dbReference type="NCBI Taxonomy" id="2512216"/>
    <lineage>
        <taxon>Bacteria</taxon>
        <taxon>Bacillati</taxon>
        <taxon>Actinomycetota</taxon>
        <taxon>Actinomycetes</taxon>
        <taxon>Propionibacteriales</taxon>
        <taxon>Kribbellaceae</taxon>
        <taxon>Kribbella</taxon>
    </lineage>
</organism>
<gene>
    <name evidence="7" type="ORF">EV644_11823</name>
</gene>
<evidence type="ECO:0000256" key="1">
    <source>
        <dbReference type="ARBA" id="ARBA00004651"/>
    </source>
</evidence>
<dbReference type="PRINTS" id="PR01036">
    <property type="entry name" value="TCRTETB"/>
</dbReference>
<dbReference type="Pfam" id="PF07690">
    <property type="entry name" value="MFS_1"/>
    <property type="match status" value="1"/>
</dbReference>